<dbReference type="EMBL" id="CP012672">
    <property type="protein sequence ID" value="AUX28121.1"/>
    <property type="molecule type" value="Genomic_DNA"/>
</dbReference>
<evidence type="ECO:0000313" key="2">
    <source>
        <dbReference type="Proteomes" id="UP000295497"/>
    </source>
</evidence>
<dbReference type="AlphaFoldDB" id="A0A4P2QF77"/>
<proteinExistence type="predicted"/>
<sequence length="117" mass="12736">MTGLEFIAAGVAFERDGDGLHVKGPAGRADLLDQLRFEIATRIELVQGDRIRWVRKPHCCDVCGDQIGHDLKGCCVLCGMTSPTTGKRLCRFTFGGMCDLCALARQKVLRAGRGDDP</sequence>
<evidence type="ECO:0000313" key="1">
    <source>
        <dbReference type="EMBL" id="AUX28121.1"/>
    </source>
</evidence>
<organism evidence="1 2">
    <name type="scientific">Sorangium cellulosum</name>
    <name type="common">Polyangium cellulosum</name>
    <dbReference type="NCBI Taxonomy" id="56"/>
    <lineage>
        <taxon>Bacteria</taxon>
        <taxon>Pseudomonadati</taxon>
        <taxon>Myxococcota</taxon>
        <taxon>Polyangia</taxon>
        <taxon>Polyangiales</taxon>
        <taxon>Polyangiaceae</taxon>
        <taxon>Sorangium</taxon>
    </lineage>
</organism>
<dbReference type="Proteomes" id="UP000295497">
    <property type="component" value="Chromosome"/>
</dbReference>
<reference evidence="1 2" key="1">
    <citation type="submission" date="2015-09" db="EMBL/GenBank/DDBJ databases">
        <title>Sorangium comparison.</title>
        <authorList>
            <person name="Zaburannyi N."/>
            <person name="Bunk B."/>
            <person name="Overmann J."/>
            <person name="Mueller R."/>
        </authorList>
    </citation>
    <scope>NUCLEOTIDE SEQUENCE [LARGE SCALE GENOMIC DNA]</scope>
    <source>
        <strain evidence="1 2">So ce836</strain>
    </source>
</reference>
<accession>A0A4P2QF77</accession>
<protein>
    <submittedName>
        <fullName evidence="1">Uncharacterized protein</fullName>
    </submittedName>
</protein>
<gene>
    <name evidence="1" type="ORF">SOCE836_001890</name>
</gene>
<name>A0A4P2QF77_SORCE</name>